<keyword evidence="2" id="KW-1185">Reference proteome</keyword>
<evidence type="ECO:0000313" key="1">
    <source>
        <dbReference type="EMBL" id="MCL1124874.1"/>
    </source>
</evidence>
<dbReference type="Proteomes" id="UP001203423">
    <property type="component" value="Unassembled WGS sequence"/>
</dbReference>
<dbReference type="EMBL" id="JAKIKS010000033">
    <property type="protein sequence ID" value="MCL1124874.1"/>
    <property type="molecule type" value="Genomic_DNA"/>
</dbReference>
<gene>
    <name evidence="1" type="ORF">L2764_10405</name>
</gene>
<accession>A0ABT0LB26</accession>
<sequence length="44" mass="5183">MPFYQGHIQNVEVRDVSGQIIWIHGRHFRTFFTLKALKGCLNSH</sequence>
<dbReference type="Pfam" id="PF11197">
    <property type="entry name" value="DUF2835"/>
    <property type="match status" value="1"/>
</dbReference>
<name>A0ABT0LB26_9GAMM</name>
<dbReference type="RefSeq" id="WP_248940167.1">
    <property type="nucleotide sequence ID" value="NZ_JAKIKS010000033.1"/>
</dbReference>
<protein>
    <submittedName>
        <fullName evidence="1">DUF2835 domain-containing protein</fullName>
    </submittedName>
</protein>
<organism evidence="1 2">
    <name type="scientific">Shewanella surugensis</name>
    <dbReference type="NCBI Taxonomy" id="212020"/>
    <lineage>
        <taxon>Bacteria</taxon>
        <taxon>Pseudomonadati</taxon>
        <taxon>Pseudomonadota</taxon>
        <taxon>Gammaproteobacteria</taxon>
        <taxon>Alteromonadales</taxon>
        <taxon>Shewanellaceae</taxon>
        <taxon>Shewanella</taxon>
    </lineage>
</organism>
<comment type="caution">
    <text evidence="1">The sequence shown here is derived from an EMBL/GenBank/DDBJ whole genome shotgun (WGS) entry which is preliminary data.</text>
</comment>
<dbReference type="InterPro" id="IPR021363">
    <property type="entry name" value="DUF2835"/>
</dbReference>
<evidence type="ECO:0000313" key="2">
    <source>
        <dbReference type="Proteomes" id="UP001203423"/>
    </source>
</evidence>
<proteinExistence type="predicted"/>
<reference evidence="1 2" key="1">
    <citation type="submission" date="2022-01" db="EMBL/GenBank/DDBJ databases">
        <title>Whole genome-based taxonomy of the Shewanellaceae.</title>
        <authorList>
            <person name="Martin-Rodriguez A.J."/>
        </authorList>
    </citation>
    <scope>NUCLEOTIDE SEQUENCE [LARGE SCALE GENOMIC DNA]</scope>
    <source>
        <strain evidence="1 2">DSM 17177</strain>
    </source>
</reference>